<dbReference type="EMBL" id="CP003349">
    <property type="protein sequence ID" value="AFD07531.1"/>
    <property type="molecule type" value="Genomic_DNA"/>
</dbReference>
<evidence type="ECO:0000256" key="3">
    <source>
        <dbReference type="ARBA" id="ARBA00022630"/>
    </source>
</evidence>
<name>H8KUP7_SOLCM</name>
<evidence type="ECO:0000256" key="2">
    <source>
        <dbReference type="ARBA" id="ARBA00009410"/>
    </source>
</evidence>
<dbReference type="KEGG" id="scn:Solca_2496"/>
<protein>
    <submittedName>
        <fullName evidence="6">FAD dependent oxidoreductase TIGR03364</fullName>
    </submittedName>
</protein>
<dbReference type="eggNOG" id="COG0665">
    <property type="taxonomic scope" value="Bacteria"/>
</dbReference>
<organism evidence="6 7">
    <name type="scientific">Solitalea canadensis (strain ATCC 29591 / DSM 3403 / JCM 21819 / LMG 8368 / NBRC 15130 / NCIMB 12057 / USAM 9D)</name>
    <name type="common">Flexibacter canadensis</name>
    <dbReference type="NCBI Taxonomy" id="929556"/>
    <lineage>
        <taxon>Bacteria</taxon>
        <taxon>Pseudomonadati</taxon>
        <taxon>Bacteroidota</taxon>
        <taxon>Sphingobacteriia</taxon>
        <taxon>Sphingobacteriales</taxon>
        <taxon>Sphingobacteriaceae</taxon>
        <taxon>Solitalea</taxon>
    </lineage>
</organism>
<dbReference type="AlphaFoldDB" id="H8KUP7"/>
<keyword evidence="7" id="KW-1185">Reference proteome</keyword>
<dbReference type="GO" id="GO:0005737">
    <property type="term" value="C:cytoplasm"/>
    <property type="evidence" value="ECO:0007669"/>
    <property type="project" value="TreeGrafter"/>
</dbReference>
<sequence>MKTAIVIGAGIVGLGTARALAIKGYKVKVFERGSFASGASVRNFGMIWPVGQPQDTLYERALRTKSIWKEIAGEGGIWYDEVGSMHVAYQKDELAVIEEFVSAEKGNRPLKMLTPEEVKSYSPAAVQQGLLGGLFSADEMIVESRVAVHQVAAYLQKKFDVEFYWDTAISSITYPTVISGTKSWSADHIFICNGVDFETLYPETFSQAPITKCKLQMMRLEAQDENWRIGPALCGALSLTHYQSFKIAPSLAALKERIANQYPEMVKWGIHVMVSQNHLGELTIGDSHEYGLTFDPFDSAQINQYIMDYLKTFADFKNWNLQQSWNGIYAKMTNGATEFIHSPEQGVTIINAPGGAGMTLSFGLTEEVVGDL</sequence>
<dbReference type="SUPFAM" id="SSF51905">
    <property type="entry name" value="FAD/NAD(P)-binding domain"/>
    <property type="match status" value="1"/>
</dbReference>
<comment type="cofactor">
    <cofactor evidence="1">
        <name>FAD</name>
        <dbReference type="ChEBI" id="CHEBI:57692"/>
    </cofactor>
</comment>
<evidence type="ECO:0000313" key="6">
    <source>
        <dbReference type="EMBL" id="AFD07531.1"/>
    </source>
</evidence>
<proteinExistence type="inferred from homology"/>
<evidence type="ECO:0000256" key="1">
    <source>
        <dbReference type="ARBA" id="ARBA00001974"/>
    </source>
</evidence>
<dbReference type="STRING" id="929556.Solca_2496"/>
<dbReference type="InterPro" id="IPR006076">
    <property type="entry name" value="FAD-dep_OxRdtase"/>
</dbReference>
<dbReference type="RefSeq" id="WP_014680758.1">
    <property type="nucleotide sequence ID" value="NC_017770.1"/>
</dbReference>
<dbReference type="NCBIfam" id="TIGR03364">
    <property type="entry name" value="HpnW_proposed"/>
    <property type="match status" value="1"/>
</dbReference>
<dbReference type="Gene3D" id="3.30.9.10">
    <property type="entry name" value="D-Amino Acid Oxidase, subunit A, domain 2"/>
    <property type="match status" value="1"/>
</dbReference>
<dbReference type="InterPro" id="IPR017741">
    <property type="entry name" value="FAD-dependent_OxRdtase_HpnW"/>
</dbReference>
<keyword evidence="4" id="KW-0560">Oxidoreductase</keyword>
<evidence type="ECO:0000256" key="4">
    <source>
        <dbReference type="ARBA" id="ARBA00023002"/>
    </source>
</evidence>
<accession>H8KUP7</accession>
<gene>
    <name evidence="6" type="ordered locus">Solca_2496</name>
</gene>
<dbReference type="PANTHER" id="PTHR13847:SF286">
    <property type="entry name" value="D-AMINO ACID DEHYDROGENASE"/>
    <property type="match status" value="1"/>
</dbReference>
<evidence type="ECO:0000259" key="5">
    <source>
        <dbReference type="Pfam" id="PF01266"/>
    </source>
</evidence>
<reference evidence="6" key="1">
    <citation type="submission" date="2012-02" db="EMBL/GenBank/DDBJ databases">
        <title>The complete genome of Solitalea canadensis DSM 3403.</title>
        <authorList>
            <consortium name="US DOE Joint Genome Institute (JGI-PGF)"/>
            <person name="Lucas S."/>
            <person name="Copeland A."/>
            <person name="Lapidus A."/>
            <person name="Glavina del Rio T."/>
            <person name="Dalin E."/>
            <person name="Tice H."/>
            <person name="Bruce D."/>
            <person name="Goodwin L."/>
            <person name="Pitluck S."/>
            <person name="Peters L."/>
            <person name="Ovchinnikova G."/>
            <person name="Lu M."/>
            <person name="Kyrpides N."/>
            <person name="Mavromatis K."/>
            <person name="Ivanova N."/>
            <person name="Brettin T."/>
            <person name="Detter J.C."/>
            <person name="Han C."/>
            <person name="Larimer F."/>
            <person name="Land M."/>
            <person name="Hauser L."/>
            <person name="Markowitz V."/>
            <person name="Cheng J.-F."/>
            <person name="Hugenholtz P."/>
            <person name="Woyke T."/>
            <person name="Wu D."/>
            <person name="Spring S."/>
            <person name="Schroeder M."/>
            <person name="Kopitz M."/>
            <person name="Brambilla E."/>
            <person name="Klenk H.-P."/>
            <person name="Eisen J.A."/>
        </authorList>
    </citation>
    <scope>NUCLEOTIDE SEQUENCE</scope>
    <source>
        <strain evidence="6">DSM 3403</strain>
    </source>
</reference>
<evidence type="ECO:0000313" key="7">
    <source>
        <dbReference type="Proteomes" id="UP000007590"/>
    </source>
</evidence>
<dbReference type="Proteomes" id="UP000007590">
    <property type="component" value="Chromosome"/>
</dbReference>
<keyword evidence="3" id="KW-0285">Flavoprotein</keyword>
<feature type="domain" description="FAD dependent oxidoreductase" evidence="5">
    <location>
        <begin position="5"/>
        <end position="364"/>
    </location>
</feature>
<dbReference type="PANTHER" id="PTHR13847">
    <property type="entry name" value="SARCOSINE DEHYDROGENASE-RELATED"/>
    <property type="match status" value="1"/>
</dbReference>
<dbReference type="Pfam" id="PF01266">
    <property type="entry name" value="DAO"/>
    <property type="match status" value="1"/>
</dbReference>
<dbReference type="HOGENOM" id="CLU_060691_2_1_10"/>
<dbReference type="Gene3D" id="3.50.50.60">
    <property type="entry name" value="FAD/NAD(P)-binding domain"/>
    <property type="match status" value="1"/>
</dbReference>
<dbReference type="OrthoDB" id="9799943at2"/>
<dbReference type="GO" id="GO:0016491">
    <property type="term" value="F:oxidoreductase activity"/>
    <property type="evidence" value="ECO:0007669"/>
    <property type="project" value="UniProtKB-KW"/>
</dbReference>
<comment type="similarity">
    <text evidence="2">Belongs to the DadA oxidoreductase family.</text>
</comment>
<dbReference type="InterPro" id="IPR036188">
    <property type="entry name" value="FAD/NAD-bd_sf"/>
</dbReference>